<accession>A0A7C8ZKR9</accession>
<protein>
    <submittedName>
        <fullName evidence="2">Uncharacterized protein</fullName>
    </submittedName>
</protein>
<evidence type="ECO:0000313" key="2">
    <source>
        <dbReference type="EMBL" id="MBA4644215.1"/>
    </source>
</evidence>
<sequence>MSRLYHAKKHYPQSTNTSMKKSSVLSLQQDSTPNSNSATPFSASTSCFLKIVLGNKSISTSKDESLGTEITDFNKGRLILRRLVSSKGDFSLFRNSTLR</sequence>
<feature type="region of interest" description="Disordered" evidence="1">
    <location>
        <begin position="1"/>
        <end position="41"/>
    </location>
</feature>
<feature type="compositionally biased region" description="Basic residues" evidence="1">
    <location>
        <begin position="1"/>
        <end position="11"/>
    </location>
</feature>
<feature type="compositionally biased region" description="Polar residues" evidence="1">
    <location>
        <begin position="12"/>
        <end position="41"/>
    </location>
</feature>
<proteinExistence type="predicted"/>
<reference evidence="2" key="2">
    <citation type="submission" date="2020-07" db="EMBL/GenBank/DDBJ databases">
        <authorList>
            <person name="Vera ALvarez R."/>
            <person name="Arias-Moreno D.M."/>
            <person name="Jimenez-Jacinto V."/>
            <person name="Jimenez-Bremont J.F."/>
            <person name="Swaminathan K."/>
            <person name="Moose S.P."/>
            <person name="Guerrero-Gonzalez M.L."/>
            <person name="Marino-Ramirez L."/>
            <person name="Landsman D."/>
            <person name="Rodriguez-Kessler M."/>
            <person name="Delgado-Sanchez P."/>
        </authorList>
    </citation>
    <scope>NUCLEOTIDE SEQUENCE</scope>
    <source>
        <tissue evidence="2">Cladode</tissue>
    </source>
</reference>
<organism evidence="2">
    <name type="scientific">Opuntia streptacantha</name>
    <name type="common">Prickly pear cactus</name>
    <name type="synonym">Opuntia cardona</name>
    <dbReference type="NCBI Taxonomy" id="393608"/>
    <lineage>
        <taxon>Eukaryota</taxon>
        <taxon>Viridiplantae</taxon>
        <taxon>Streptophyta</taxon>
        <taxon>Embryophyta</taxon>
        <taxon>Tracheophyta</taxon>
        <taxon>Spermatophyta</taxon>
        <taxon>Magnoliopsida</taxon>
        <taxon>eudicotyledons</taxon>
        <taxon>Gunneridae</taxon>
        <taxon>Pentapetalae</taxon>
        <taxon>Caryophyllales</taxon>
        <taxon>Cactineae</taxon>
        <taxon>Cactaceae</taxon>
        <taxon>Opuntioideae</taxon>
        <taxon>Opuntia</taxon>
    </lineage>
</organism>
<evidence type="ECO:0000256" key="1">
    <source>
        <dbReference type="SAM" id="MobiDB-lite"/>
    </source>
</evidence>
<dbReference type="EMBL" id="GISG01137354">
    <property type="protein sequence ID" value="MBA4644215.1"/>
    <property type="molecule type" value="Transcribed_RNA"/>
</dbReference>
<name>A0A7C8ZKR9_OPUST</name>
<reference evidence="2" key="1">
    <citation type="journal article" date="2013" name="J. Plant Res.">
        <title>Effect of fungi and light on seed germination of three Opuntia species from semiarid lands of central Mexico.</title>
        <authorList>
            <person name="Delgado-Sanchez P."/>
            <person name="Jimenez-Bremont J.F."/>
            <person name="Guerrero-Gonzalez Mde L."/>
            <person name="Flores J."/>
        </authorList>
    </citation>
    <scope>NUCLEOTIDE SEQUENCE</scope>
    <source>
        <tissue evidence="2">Cladode</tissue>
    </source>
</reference>
<dbReference type="AlphaFoldDB" id="A0A7C8ZKR9"/>